<evidence type="ECO:0000313" key="12">
    <source>
        <dbReference type="Proteomes" id="UP000033710"/>
    </source>
</evidence>
<dbReference type="GO" id="GO:0005737">
    <property type="term" value="C:cytoplasm"/>
    <property type="evidence" value="ECO:0007669"/>
    <property type="project" value="UniProtKB-SubCell"/>
</dbReference>
<dbReference type="GO" id="GO:0003730">
    <property type="term" value="F:mRNA 3'-UTR binding"/>
    <property type="evidence" value="ECO:0007669"/>
    <property type="project" value="TreeGrafter"/>
</dbReference>
<feature type="compositionally biased region" description="Polar residues" evidence="9">
    <location>
        <begin position="891"/>
        <end position="911"/>
    </location>
</feature>
<keyword evidence="2" id="KW-0963">Cytoplasm</keyword>
<evidence type="ECO:0000256" key="5">
    <source>
        <dbReference type="ARBA" id="ARBA00024893"/>
    </source>
</evidence>
<dbReference type="AlphaFoldDB" id="A0A0F2MA05"/>
<comment type="subcellular location">
    <subcellularLocation>
        <location evidence="1">Cytoplasm</location>
    </subcellularLocation>
</comment>
<keyword evidence="3" id="KW-0677">Repeat</keyword>
<comment type="function">
    <text evidence="5">RNA-binding nucleolar protein required for pre-rRNA processing. Involved in production of 18S rRNA and assembly of small ribosomal subunit.</text>
</comment>
<dbReference type="Gene3D" id="1.25.10.10">
    <property type="entry name" value="Leucine-rich Repeat Variant"/>
    <property type="match status" value="1"/>
</dbReference>
<feature type="compositionally biased region" description="Polar residues" evidence="9">
    <location>
        <begin position="54"/>
        <end position="84"/>
    </location>
</feature>
<feature type="repeat" description="Pumilio" evidence="8">
    <location>
        <begin position="789"/>
        <end position="831"/>
    </location>
</feature>
<feature type="repeat" description="Pumilio" evidence="8">
    <location>
        <begin position="645"/>
        <end position="680"/>
    </location>
</feature>
<reference evidence="11 12" key="1">
    <citation type="journal article" date="2014" name="BMC Genomics">
        <title>Comparative genomics of the major fungal agents of human and animal Sporotrichosis: Sporothrix schenckii and Sporothrix brasiliensis.</title>
        <authorList>
            <person name="Teixeira M.M."/>
            <person name="de Almeida L.G."/>
            <person name="Kubitschek-Barreira P."/>
            <person name="Alves F.L."/>
            <person name="Kioshima E.S."/>
            <person name="Abadio A.K."/>
            <person name="Fernandes L."/>
            <person name="Derengowski L.S."/>
            <person name="Ferreira K.S."/>
            <person name="Souza R.C."/>
            <person name="Ruiz J.C."/>
            <person name="de Andrade N.C."/>
            <person name="Paes H.C."/>
            <person name="Nicola A.M."/>
            <person name="Albuquerque P."/>
            <person name="Gerber A.L."/>
            <person name="Martins V.P."/>
            <person name="Peconick L.D."/>
            <person name="Neto A.V."/>
            <person name="Chaucanez C.B."/>
            <person name="Silva P.A."/>
            <person name="Cunha O.L."/>
            <person name="de Oliveira F.F."/>
            <person name="dos Santos T.C."/>
            <person name="Barros A.L."/>
            <person name="Soares M.A."/>
            <person name="de Oliveira L.M."/>
            <person name="Marini M.M."/>
            <person name="Villalobos-Duno H."/>
            <person name="Cunha M.M."/>
            <person name="de Hoog S."/>
            <person name="da Silveira J.F."/>
            <person name="Henrissat B."/>
            <person name="Nino-Vega G.A."/>
            <person name="Cisalpino P.S."/>
            <person name="Mora-Montes H.M."/>
            <person name="Almeida S.R."/>
            <person name="Stajich J.E."/>
            <person name="Lopes-Bezerra L.M."/>
            <person name="Vasconcelos A.T."/>
            <person name="Felipe M.S."/>
        </authorList>
    </citation>
    <scope>NUCLEOTIDE SEQUENCE [LARGE SCALE GENOMIC DNA]</scope>
    <source>
        <strain evidence="11 12">1099-18</strain>
    </source>
</reference>
<sequence>MAANRFPYGGANSRESSSQSIVSWQPNSVWGNVPSSVNNRESNSLRGQDEPFTNGHQASTTFPTNSAAPGVWTAQSGPWNNAENTAATRRTSSSPSPARQRDAVGDLSNGLSSTSSLFPIGQTSAFPNGRSKATNGTASEANAAAFRYTSPLRDSVGEDGPDSNTISNSLSNLGFDSDALPSRTRAAHGSSNVFSTSSAAASVAGSTASASAAPGPANGTTNTNGSNGSTLPSFGSFGPIATSSHGHSHRTSLQASTSYSSPAAPTPALPYHRNSQPEDANALAMAQMFRQSQGLDDRSASSAANGLGSNYGAMAAYVQAQAQAHTHSQPSFQFNPISEPWDAGVRGFEMYGQGRDPAAASAFSAPRSHFSSAERGNTPIGGVFQQNGSPRSLGTPANGAGPWSRPQSRDPRTSGLSETGANGVGNLLQRQPLQNFLHDQQLSAAAAAAASFNGNPNFLPGNLAPYPLFNSFRAPMQVSPLGLPMGAPMGTPMGNGLLPPNSQLQAPRDRDLVRSMRSPVLDDFRTSRTNRRFELKDIYGYIVEFSGDQHGSRFIQSKLETANSDDKEHIFREISANALVLMRDVFGNYVVQKFFEHGSQVQKKYLAEQMRGKMVELSTQPYACRVVQKALEHILVEQQVYLVKELEVDVTRVVKDPSGNHVVQKVIEVVPREHIGFVMDAFRGKVKELSSHNYGCRVVQRMLEHGSEEDKAIILAELHENARDLIMDQYGNYVTQHVIEFGDPEDRTKMINTVLNELVPMSRHKFASNVVEKCMEHGTLDDRVRARKELEKVGSDGVPVLHQMIKDQYGNYVIQRLLKLLEGEERRLFVETMETQLAVLKRTSTGRQNAAVDRLLDELAKTGLVSLGSPPAAKSYTASTAPVSPRLPANAESTPPLTHAPNTPESSNPPSVSAGPTGASIVARADGKMATAAAKLVVSPDTDTETAE</sequence>
<feature type="domain" description="PUM-HD" evidence="10">
    <location>
        <begin position="516"/>
        <end position="857"/>
    </location>
</feature>
<dbReference type="OrthoDB" id="668540at2759"/>
<dbReference type="InterPro" id="IPR033133">
    <property type="entry name" value="PUM-HD"/>
</dbReference>
<dbReference type="KEGG" id="ssck:SPSK_08408"/>
<feature type="compositionally biased region" description="Low complexity" evidence="9">
    <location>
        <begin position="85"/>
        <end position="98"/>
    </location>
</feature>
<protein>
    <recommendedName>
        <fullName evidence="7">Pumilio homology domain family member 3</fullName>
    </recommendedName>
</protein>
<dbReference type="InterPro" id="IPR011989">
    <property type="entry name" value="ARM-like"/>
</dbReference>
<evidence type="ECO:0000313" key="11">
    <source>
        <dbReference type="EMBL" id="KJR85660.1"/>
    </source>
</evidence>
<comment type="similarity">
    <text evidence="6">Belongs to the PUF3 family.</text>
</comment>
<dbReference type="PROSITE" id="PS50303">
    <property type="entry name" value="PUM_HD"/>
    <property type="match status" value="1"/>
</dbReference>
<evidence type="ECO:0000256" key="2">
    <source>
        <dbReference type="ARBA" id="ARBA00022490"/>
    </source>
</evidence>
<feature type="repeat" description="Pumilio" evidence="8">
    <location>
        <begin position="609"/>
        <end position="644"/>
    </location>
</feature>
<feature type="repeat" description="Pumilio" evidence="8">
    <location>
        <begin position="573"/>
        <end position="608"/>
    </location>
</feature>
<dbReference type="InterPro" id="IPR033712">
    <property type="entry name" value="Pumilio_RNA-bd"/>
</dbReference>
<feature type="region of interest" description="Disordered" evidence="9">
    <location>
        <begin position="359"/>
        <end position="424"/>
    </location>
</feature>
<dbReference type="GeneID" id="27670283"/>
<dbReference type="SUPFAM" id="SSF48371">
    <property type="entry name" value="ARM repeat"/>
    <property type="match status" value="1"/>
</dbReference>
<dbReference type="PROSITE" id="PS50302">
    <property type="entry name" value="PUM"/>
    <property type="match status" value="7"/>
</dbReference>
<keyword evidence="4" id="KW-0694">RNA-binding</keyword>
<dbReference type="PANTHER" id="PTHR12537:SF12">
    <property type="entry name" value="MATERNAL PROTEIN PUMILIO"/>
    <property type="match status" value="1"/>
</dbReference>
<proteinExistence type="inferred from homology"/>
<reference evidence="11 12" key="2">
    <citation type="journal article" date="2015" name="Eukaryot. Cell">
        <title>Asexual propagation of a virulent clone complex in a human and feline outbreak of sporotrichosis.</title>
        <authorList>
            <person name="Teixeira Mde M."/>
            <person name="Rodrigues A.M."/>
            <person name="Tsui C.K."/>
            <person name="de Almeida L.G."/>
            <person name="Van Diepeningen A.D."/>
            <person name="van den Ende B.G."/>
            <person name="Fernandes G.F."/>
            <person name="Kano R."/>
            <person name="Hamelin R.C."/>
            <person name="Lopes-Bezerra L.M."/>
            <person name="Vasconcelos A.T."/>
            <person name="de Hoog S."/>
            <person name="de Camargo Z.P."/>
            <person name="Felipe M.S."/>
        </authorList>
    </citation>
    <scope>NUCLEOTIDE SEQUENCE [LARGE SCALE GENOMIC DNA]</scope>
    <source>
        <strain evidence="11 12">1099-18</strain>
    </source>
</reference>
<gene>
    <name evidence="11" type="ORF">SPSK_08408</name>
</gene>
<dbReference type="GO" id="GO:0000288">
    <property type="term" value="P:nuclear-transcribed mRNA catabolic process, deadenylation-dependent decay"/>
    <property type="evidence" value="ECO:0007669"/>
    <property type="project" value="TreeGrafter"/>
</dbReference>
<name>A0A0F2MA05_SPOSC</name>
<evidence type="ECO:0000256" key="4">
    <source>
        <dbReference type="ARBA" id="ARBA00022884"/>
    </source>
</evidence>
<feature type="region of interest" description="Disordered" evidence="9">
    <location>
        <begin position="1"/>
        <end position="138"/>
    </location>
</feature>
<feature type="repeat" description="Pumilio" evidence="8">
    <location>
        <begin position="681"/>
        <end position="716"/>
    </location>
</feature>
<organism evidence="11 12">
    <name type="scientific">Sporothrix schenckii 1099-18</name>
    <dbReference type="NCBI Taxonomy" id="1397361"/>
    <lineage>
        <taxon>Eukaryota</taxon>
        <taxon>Fungi</taxon>
        <taxon>Dikarya</taxon>
        <taxon>Ascomycota</taxon>
        <taxon>Pezizomycotina</taxon>
        <taxon>Sordariomycetes</taxon>
        <taxon>Sordariomycetidae</taxon>
        <taxon>Ophiostomatales</taxon>
        <taxon>Ophiostomataceae</taxon>
        <taxon>Sporothrix</taxon>
    </lineage>
</organism>
<dbReference type="Proteomes" id="UP000033710">
    <property type="component" value="Unassembled WGS sequence"/>
</dbReference>
<dbReference type="EMBL" id="AXCR01000007">
    <property type="protein sequence ID" value="KJR85660.1"/>
    <property type="molecule type" value="Genomic_DNA"/>
</dbReference>
<feature type="compositionally biased region" description="Low complexity" evidence="9">
    <location>
        <begin position="208"/>
        <end position="233"/>
    </location>
</feature>
<feature type="compositionally biased region" description="Polar residues" evidence="9">
    <location>
        <begin position="109"/>
        <end position="138"/>
    </location>
</feature>
<feature type="repeat" description="Pumilio" evidence="8">
    <location>
        <begin position="537"/>
        <end position="572"/>
    </location>
</feature>
<evidence type="ECO:0000256" key="9">
    <source>
        <dbReference type="SAM" id="MobiDB-lite"/>
    </source>
</evidence>
<feature type="compositionally biased region" description="Low complexity" evidence="9">
    <location>
        <begin position="359"/>
        <end position="373"/>
    </location>
</feature>
<evidence type="ECO:0000256" key="8">
    <source>
        <dbReference type="PROSITE-ProRule" id="PRU00317"/>
    </source>
</evidence>
<feature type="compositionally biased region" description="Polar residues" evidence="9">
    <location>
        <begin position="13"/>
        <end position="46"/>
    </location>
</feature>
<dbReference type="InterPro" id="IPR016024">
    <property type="entry name" value="ARM-type_fold"/>
</dbReference>
<evidence type="ECO:0000259" key="10">
    <source>
        <dbReference type="PROSITE" id="PS50303"/>
    </source>
</evidence>
<dbReference type="PANTHER" id="PTHR12537">
    <property type="entry name" value="RNA BINDING PROTEIN PUMILIO-RELATED"/>
    <property type="match status" value="1"/>
</dbReference>
<dbReference type="CDD" id="cd07920">
    <property type="entry name" value="Pumilio"/>
    <property type="match status" value="1"/>
</dbReference>
<evidence type="ECO:0000256" key="7">
    <source>
        <dbReference type="ARBA" id="ARBA00081811"/>
    </source>
</evidence>
<dbReference type="InterPro" id="IPR001313">
    <property type="entry name" value="Pumilio_RNA-bd_rpt"/>
</dbReference>
<feature type="region of interest" description="Disordered" evidence="9">
    <location>
        <begin position="208"/>
        <end position="275"/>
    </location>
</feature>
<evidence type="ECO:0000256" key="3">
    <source>
        <dbReference type="ARBA" id="ARBA00022737"/>
    </source>
</evidence>
<evidence type="ECO:0000256" key="1">
    <source>
        <dbReference type="ARBA" id="ARBA00004496"/>
    </source>
</evidence>
<dbReference type="SMART" id="SM00025">
    <property type="entry name" value="Pumilio"/>
    <property type="match status" value="8"/>
</dbReference>
<dbReference type="FunFam" id="1.25.10.10:FF:000004">
    <property type="entry name" value="Pumilio homolog 1 isoform 2"/>
    <property type="match status" value="1"/>
</dbReference>
<dbReference type="RefSeq" id="XP_016588336.1">
    <property type="nucleotide sequence ID" value="XM_016735006.1"/>
</dbReference>
<accession>A0A0F2MA05</accession>
<dbReference type="Pfam" id="PF00806">
    <property type="entry name" value="PUF"/>
    <property type="match status" value="8"/>
</dbReference>
<feature type="repeat" description="Pumilio" evidence="8">
    <location>
        <begin position="717"/>
        <end position="752"/>
    </location>
</feature>
<feature type="region of interest" description="Disordered" evidence="9">
    <location>
        <begin position="867"/>
        <end position="920"/>
    </location>
</feature>
<evidence type="ECO:0000256" key="6">
    <source>
        <dbReference type="ARBA" id="ARBA00060736"/>
    </source>
</evidence>
<comment type="caution">
    <text evidence="11">The sequence shown here is derived from an EMBL/GenBank/DDBJ whole genome shotgun (WGS) entry which is preliminary data.</text>
</comment>
<dbReference type="VEuPathDB" id="FungiDB:SPSK_08408"/>